<reference evidence="3 4" key="1">
    <citation type="submission" date="2020-10" db="EMBL/GenBank/DDBJ databases">
        <title>Connecting structure to function with the recovery of over 1000 high-quality activated sludge metagenome-assembled genomes encoding full-length rRNA genes using long-read sequencing.</title>
        <authorList>
            <person name="Singleton C.M."/>
            <person name="Petriglieri F."/>
            <person name="Kristensen J.M."/>
            <person name="Kirkegaard R.H."/>
            <person name="Michaelsen T.Y."/>
            <person name="Andersen M.H."/>
            <person name="Karst S.M."/>
            <person name="Dueholm M.S."/>
            <person name="Nielsen P.H."/>
            <person name="Albertsen M."/>
        </authorList>
    </citation>
    <scope>NUCLEOTIDE SEQUENCE [LARGE SCALE GENOMIC DNA]</scope>
    <source>
        <strain evidence="3">Lyne_18-Q3-R50-59_MAXAC.006</strain>
    </source>
</reference>
<feature type="transmembrane region" description="Helical" evidence="2">
    <location>
        <begin position="63"/>
        <end position="82"/>
    </location>
</feature>
<evidence type="ECO:0000256" key="1">
    <source>
        <dbReference type="SAM" id="MobiDB-lite"/>
    </source>
</evidence>
<sequence length="195" mass="20669">MHQQFSSVTPRDHLDEGTATPDGQEHGAREHGASDRRTISSEATGHHAADPGAAAAAARWRRLAPLAVGGLTAAATLAVTWWNPSDTGAPLCPSKFVFGVDCPFCGTTRATAALARGQFGRALDHNALWVVLIPFIGVAFVLWVVSAFRDRPMPTVSLPRWAWIGLGVAFVAFGVSRNLDVTAFTRWLGADAGAL</sequence>
<evidence type="ECO:0000313" key="4">
    <source>
        <dbReference type="Proteomes" id="UP000727993"/>
    </source>
</evidence>
<evidence type="ECO:0000313" key="3">
    <source>
        <dbReference type="EMBL" id="MBK9296074.1"/>
    </source>
</evidence>
<accession>A0A936NC14</accession>
<dbReference type="InterPro" id="IPR021215">
    <property type="entry name" value="DUF2752"/>
</dbReference>
<keyword evidence="2" id="KW-0472">Membrane</keyword>
<feature type="transmembrane region" description="Helical" evidence="2">
    <location>
        <begin position="160"/>
        <end position="179"/>
    </location>
</feature>
<gene>
    <name evidence="3" type="ORF">IPN02_04205</name>
</gene>
<dbReference type="Pfam" id="PF10825">
    <property type="entry name" value="DUF2752"/>
    <property type="match status" value="1"/>
</dbReference>
<name>A0A936NC14_9ACTN</name>
<protein>
    <submittedName>
        <fullName evidence="3">DUF2752 domain-containing protein</fullName>
    </submittedName>
</protein>
<feature type="transmembrane region" description="Helical" evidence="2">
    <location>
        <begin position="127"/>
        <end position="148"/>
    </location>
</feature>
<dbReference type="Proteomes" id="UP000727993">
    <property type="component" value="Unassembled WGS sequence"/>
</dbReference>
<keyword evidence="2" id="KW-0812">Transmembrane</keyword>
<keyword evidence="2" id="KW-1133">Transmembrane helix</keyword>
<dbReference type="AlphaFoldDB" id="A0A936NC14"/>
<dbReference type="EMBL" id="JADJZA010000001">
    <property type="protein sequence ID" value="MBK9296074.1"/>
    <property type="molecule type" value="Genomic_DNA"/>
</dbReference>
<evidence type="ECO:0000256" key="2">
    <source>
        <dbReference type="SAM" id="Phobius"/>
    </source>
</evidence>
<comment type="caution">
    <text evidence="3">The sequence shown here is derived from an EMBL/GenBank/DDBJ whole genome shotgun (WGS) entry which is preliminary data.</text>
</comment>
<feature type="region of interest" description="Disordered" evidence="1">
    <location>
        <begin position="1"/>
        <end position="51"/>
    </location>
</feature>
<organism evidence="3 4">
    <name type="scientific">Candidatus Neomicrothrix subdominans</name>
    <dbReference type="NCBI Taxonomy" id="2954438"/>
    <lineage>
        <taxon>Bacteria</taxon>
        <taxon>Bacillati</taxon>
        <taxon>Actinomycetota</taxon>
        <taxon>Acidimicrobiia</taxon>
        <taxon>Acidimicrobiales</taxon>
        <taxon>Microthrixaceae</taxon>
        <taxon>Candidatus Neomicrothrix</taxon>
    </lineage>
</organism>
<proteinExistence type="predicted"/>
<feature type="compositionally biased region" description="Basic and acidic residues" evidence="1">
    <location>
        <begin position="23"/>
        <end position="49"/>
    </location>
</feature>